<comment type="caution">
    <text evidence="1">The sequence shown here is derived from an EMBL/GenBank/DDBJ whole genome shotgun (WGS) entry which is preliminary data.</text>
</comment>
<accession>A0A4V3GKU9</accession>
<gene>
    <name evidence="1" type="ORF">EDB95_4900</name>
</gene>
<protein>
    <submittedName>
        <fullName evidence="1">Uncharacterized protein</fullName>
    </submittedName>
</protein>
<dbReference type="Proteomes" id="UP000294498">
    <property type="component" value="Unassembled WGS sequence"/>
</dbReference>
<name>A0A4V3GKU9_9BACT</name>
<evidence type="ECO:0000313" key="2">
    <source>
        <dbReference type="Proteomes" id="UP000294498"/>
    </source>
</evidence>
<evidence type="ECO:0000313" key="1">
    <source>
        <dbReference type="EMBL" id="TDW97062.1"/>
    </source>
</evidence>
<dbReference type="EMBL" id="SODV01000002">
    <property type="protein sequence ID" value="TDW97062.1"/>
    <property type="molecule type" value="Genomic_DNA"/>
</dbReference>
<reference evidence="1 2" key="1">
    <citation type="submission" date="2019-03" db="EMBL/GenBank/DDBJ databases">
        <title>Genomic Encyclopedia of Type Strains, Phase IV (KMG-IV): sequencing the most valuable type-strain genomes for metagenomic binning, comparative biology and taxonomic classification.</title>
        <authorList>
            <person name="Goeker M."/>
        </authorList>
    </citation>
    <scope>NUCLEOTIDE SEQUENCE [LARGE SCALE GENOMIC DNA]</scope>
    <source>
        <strain evidence="1 2">DSM 100059</strain>
    </source>
</reference>
<dbReference type="AlphaFoldDB" id="A0A4V3GKU9"/>
<keyword evidence="2" id="KW-1185">Reference proteome</keyword>
<organism evidence="1 2">
    <name type="scientific">Dinghuibacter silviterrae</name>
    <dbReference type="NCBI Taxonomy" id="1539049"/>
    <lineage>
        <taxon>Bacteria</taxon>
        <taxon>Pseudomonadati</taxon>
        <taxon>Bacteroidota</taxon>
        <taxon>Chitinophagia</taxon>
        <taxon>Chitinophagales</taxon>
        <taxon>Chitinophagaceae</taxon>
        <taxon>Dinghuibacter</taxon>
    </lineage>
</organism>
<proteinExistence type="predicted"/>
<sequence length="61" mass="7239">MATVHNKYSRLHEERQNPSDYERRKFLWCYKCTQEESDIVQSNVSIELLHILSGRGTALEK</sequence>